<evidence type="ECO:0000313" key="1">
    <source>
        <dbReference type="EMBL" id="RHI87202.1"/>
    </source>
</evidence>
<dbReference type="PANTHER" id="PTHR23416">
    <property type="entry name" value="SIALIC ACID SYNTHASE-RELATED"/>
    <property type="match status" value="1"/>
</dbReference>
<dbReference type="Proteomes" id="UP000285777">
    <property type="component" value="Unassembled WGS sequence"/>
</dbReference>
<sequence>MNFFSSLFARILSFPKSLYVSIRLCGFRLGFKVPVRIHYSTKLGALTGRILLIGENKCLLYIARKSDFPYDHKSSYGTLSVEGTILLHGHAYFGAGSKVFVLKDGILELGDNVVATAEMTVICAEHITFGHDIAASWNTLVMDTDFHPIYNIQRGITYPIQKSVSIGDNVWLCTRSVVLKGSEIPNGCIVAAGSVVKAGKYRPDSLLEGVPASCKKEGITFKRTSYLKFLQINSRERK</sequence>
<proteinExistence type="predicted"/>
<evidence type="ECO:0000313" key="2">
    <source>
        <dbReference type="Proteomes" id="UP000285777"/>
    </source>
</evidence>
<dbReference type="AlphaFoldDB" id="A0A415BLL2"/>
<dbReference type="InterPro" id="IPR011004">
    <property type="entry name" value="Trimer_LpxA-like_sf"/>
</dbReference>
<accession>A0A415BLL2</accession>
<dbReference type="Gene3D" id="2.160.10.10">
    <property type="entry name" value="Hexapeptide repeat proteins"/>
    <property type="match status" value="1"/>
</dbReference>
<dbReference type="InterPro" id="IPR051159">
    <property type="entry name" value="Hexapeptide_acetyltransf"/>
</dbReference>
<organism evidence="1 2">
    <name type="scientific">Phocaeicola vulgatus</name>
    <name type="common">Bacteroides vulgatus</name>
    <dbReference type="NCBI Taxonomy" id="821"/>
    <lineage>
        <taxon>Bacteria</taxon>
        <taxon>Pseudomonadati</taxon>
        <taxon>Bacteroidota</taxon>
        <taxon>Bacteroidia</taxon>
        <taxon>Bacteroidales</taxon>
        <taxon>Bacteroidaceae</taxon>
        <taxon>Phocaeicola</taxon>
    </lineage>
</organism>
<dbReference type="SUPFAM" id="SSF51161">
    <property type="entry name" value="Trimeric LpxA-like enzymes"/>
    <property type="match status" value="1"/>
</dbReference>
<protein>
    <recommendedName>
        <fullName evidence="3">Acyltransferase</fullName>
    </recommendedName>
</protein>
<dbReference type="EMBL" id="QRLF01000033">
    <property type="protein sequence ID" value="RHI87202.1"/>
    <property type="molecule type" value="Genomic_DNA"/>
</dbReference>
<name>A0A415BLL2_PHOVU</name>
<gene>
    <name evidence="1" type="ORF">DW150_17445</name>
</gene>
<comment type="caution">
    <text evidence="1">The sequence shown here is derived from an EMBL/GenBank/DDBJ whole genome shotgun (WGS) entry which is preliminary data.</text>
</comment>
<reference evidence="1 2" key="1">
    <citation type="submission" date="2018-08" db="EMBL/GenBank/DDBJ databases">
        <title>A genome reference for cultivated species of the human gut microbiota.</title>
        <authorList>
            <person name="Zou Y."/>
            <person name="Xue W."/>
            <person name="Luo G."/>
        </authorList>
    </citation>
    <scope>NUCLEOTIDE SEQUENCE [LARGE SCALE GENOMIC DNA]</scope>
    <source>
        <strain evidence="1 2">AM13-21</strain>
    </source>
</reference>
<evidence type="ECO:0008006" key="3">
    <source>
        <dbReference type="Google" id="ProtNLM"/>
    </source>
</evidence>